<protein>
    <recommendedName>
        <fullName evidence="1">Mos1 transposase HTH domain-containing protein</fullName>
    </recommendedName>
</protein>
<sequence length="332" mass="38693">MPVIKLQLMNVWRSSSGYLYSQNQIDQFSTSNFSQSQTIRKIQQVFGEDAMGVTQIKEWFNRFKDGRTSAESAAVVERVRNLVMADRRLTMQEIGDLLDTTNTDPGFLNTVITGDESWVYGYDPETKRQSSQWKHPESPRPKKARQVRSKIKVMLTVFFDVRGIEHHEYAPEGQTVTKEYYDILRRLRDAVRRKRPDMWTVNNWHLHHDNAPAHSSQLIHTFLAKHGITTARQPPYSPDLAPCDFWLFPKLKTPLKGSRFESREEIMRNAMTELNTIPKEDFQRCFRQWKDRLGMIVIFGHIICPGNTLILKIGYSMDINVNLIIIQVTFSL</sequence>
<dbReference type="Pfam" id="PF01359">
    <property type="entry name" value="Transposase_1"/>
    <property type="match status" value="1"/>
</dbReference>
<proteinExistence type="predicted"/>
<reference evidence="2 3" key="1">
    <citation type="journal article" date="2022" name="Allergy">
        <title>Genome assembly and annotation of Periplaneta americana reveal a comprehensive cockroach allergen profile.</title>
        <authorList>
            <person name="Wang L."/>
            <person name="Xiong Q."/>
            <person name="Saelim N."/>
            <person name="Wang L."/>
            <person name="Nong W."/>
            <person name="Wan A.T."/>
            <person name="Shi M."/>
            <person name="Liu X."/>
            <person name="Cao Q."/>
            <person name="Hui J.H.L."/>
            <person name="Sookrung N."/>
            <person name="Leung T.F."/>
            <person name="Tungtrongchitr A."/>
            <person name="Tsui S.K.W."/>
        </authorList>
    </citation>
    <scope>NUCLEOTIDE SEQUENCE [LARGE SCALE GENOMIC DNA]</scope>
    <source>
        <strain evidence="2">PWHHKU_190912</strain>
    </source>
</reference>
<keyword evidence="3" id="KW-1185">Reference proteome</keyword>
<feature type="domain" description="Mos1 transposase HTH" evidence="1">
    <location>
        <begin position="34"/>
        <end position="66"/>
    </location>
</feature>
<dbReference type="Gene3D" id="3.30.420.10">
    <property type="entry name" value="Ribonuclease H-like superfamily/Ribonuclease H"/>
    <property type="match status" value="1"/>
</dbReference>
<dbReference type="Proteomes" id="UP001148838">
    <property type="component" value="Unassembled WGS sequence"/>
</dbReference>
<evidence type="ECO:0000259" key="1">
    <source>
        <dbReference type="Pfam" id="PF17906"/>
    </source>
</evidence>
<dbReference type="EMBL" id="JAJSOF020000037">
    <property type="protein sequence ID" value="KAJ4427937.1"/>
    <property type="molecule type" value="Genomic_DNA"/>
</dbReference>
<dbReference type="Gene3D" id="1.10.10.1450">
    <property type="match status" value="1"/>
</dbReference>
<name>A0ABQ8S239_PERAM</name>
<dbReference type="InterPro" id="IPR041426">
    <property type="entry name" value="Mos1_HTH"/>
</dbReference>
<comment type="caution">
    <text evidence="2">The sequence shown here is derived from an EMBL/GenBank/DDBJ whole genome shotgun (WGS) entry which is preliminary data.</text>
</comment>
<dbReference type="PANTHER" id="PTHR46060:SF1">
    <property type="entry name" value="MARINER MOS1 TRANSPOSASE-LIKE PROTEIN"/>
    <property type="match status" value="1"/>
</dbReference>
<dbReference type="Pfam" id="PF17906">
    <property type="entry name" value="HTH_48"/>
    <property type="match status" value="1"/>
</dbReference>
<organism evidence="2 3">
    <name type="scientific">Periplaneta americana</name>
    <name type="common">American cockroach</name>
    <name type="synonym">Blatta americana</name>
    <dbReference type="NCBI Taxonomy" id="6978"/>
    <lineage>
        <taxon>Eukaryota</taxon>
        <taxon>Metazoa</taxon>
        <taxon>Ecdysozoa</taxon>
        <taxon>Arthropoda</taxon>
        <taxon>Hexapoda</taxon>
        <taxon>Insecta</taxon>
        <taxon>Pterygota</taxon>
        <taxon>Neoptera</taxon>
        <taxon>Polyneoptera</taxon>
        <taxon>Dictyoptera</taxon>
        <taxon>Blattodea</taxon>
        <taxon>Blattoidea</taxon>
        <taxon>Blattidae</taxon>
        <taxon>Blattinae</taxon>
        <taxon>Periplaneta</taxon>
    </lineage>
</organism>
<dbReference type="InterPro" id="IPR001888">
    <property type="entry name" value="Transposase_1"/>
</dbReference>
<dbReference type="InterPro" id="IPR052709">
    <property type="entry name" value="Transposase-MT_Hybrid"/>
</dbReference>
<evidence type="ECO:0000313" key="2">
    <source>
        <dbReference type="EMBL" id="KAJ4427937.1"/>
    </source>
</evidence>
<gene>
    <name evidence="2" type="ORF">ANN_23947</name>
</gene>
<dbReference type="PANTHER" id="PTHR46060">
    <property type="entry name" value="MARINER MOS1 TRANSPOSASE-LIKE PROTEIN"/>
    <property type="match status" value="1"/>
</dbReference>
<dbReference type="InterPro" id="IPR036397">
    <property type="entry name" value="RNaseH_sf"/>
</dbReference>
<evidence type="ECO:0000313" key="3">
    <source>
        <dbReference type="Proteomes" id="UP001148838"/>
    </source>
</evidence>
<accession>A0ABQ8S239</accession>